<comment type="caution">
    <text evidence="10">The sequence shown here is derived from an EMBL/GenBank/DDBJ whole genome shotgun (WGS) entry which is preliminary data.</text>
</comment>
<dbReference type="PANTHER" id="PTHR30574:SF1">
    <property type="entry name" value="SULPHUR TRANSPORT DOMAIN-CONTAINING PROTEIN"/>
    <property type="match status" value="1"/>
</dbReference>
<proteinExistence type="inferred from homology"/>
<evidence type="ECO:0000256" key="9">
    <source>
        <dbReference type="SAM" id="Phobius"/>
    </source>
</evidence>
<keyword evidence="6 9" id="KW-1133">Transmembrane helix</keyword>
<evidence type="ECO:0000256" key="1">
    <source>
        <dbReference type="ARBA" id="ARBA00004429"/>
    </source>
</evidence>
<keyword evidence="3" id="KW-1003">Cell membrane</keyword>
<keyword evidence="7 9" id="KW-0472">Membrane</keyword>
<feature type="transmembrane region" description="Helical" evidence="9">
    <location>
        <begin position="111"/>
        <end position="133"/>
    </location>
</feature>
<evidence type="ECO:0000313" key="11">
    <source>
        <dbReference type="Proteomes" id="UP000245020"/>
    </source>
</evidence>
<protein>
    <recommendedName>
        <fullName evidence="12">Sulphur transport domain-containing protein</fullName>
    </recommendedName>
</protein>
<feature type="transmembrane region" description="Helical" evidence="9">
    <location>
        <begin position="6"/>
        <end position="26"/>
    </location>
</feature>
<evidence type="ECO:0000256" key="7">
    <source>
        <dbReference type="ARBA" id="ARBA00023136"/>
    </source>
</evidence>
<dbReference type="AlphaFoldDB" id="A0A2U2AFU6"/>
<dbReference type="GO" id="GO:0005886">
    <property type="term" value="C:plasma membrane"/>
    <property type="evidence" value="ECO:0007669"/>
    <property type="project" value="UniProtKB-SubCell"/>
</dbReference>
<comment type="subcellular location">
    <subcellularLocation>
        <location evidence="1">Cell inner membrane</location>
        <topology evidence="1">Multi-pass membrane protein</topology>
    </subcellularLocation>
</comment>
<organism evidence="10 11">
    <name type="scientific">Ignatzschineria ureiclastica</name>
    <dbReference type="NCBI Taxonomy" id="472582"/>
    <lineage>
        <taxon>Bacteria</taxon>
        <taxon>Pseudomonadati</taxon>
        <taxon>Pseudomonadota</taxon>
        <taxon>Gammaproteobacteria</taxon>
        <taxon>Cardiobacteriales</taxon>
        <taxon>Ignatzschineriaceae</taxon>
        <taxon>Ignatzschineria</taxon>
    </lineage>
</organism>
<evidence type="ECO:0000256" key="5">
    <source>
        <dbReference type="ARBA" id="ARBA00022692"/>
    </source>
</evidence>
<dbReference type="PANTHER" id="PTHR30574">
    <property type="entry name" value="INNER MEMBRANE PROTEIN YEDE"/>
    <property type="match status" value="1"/>
</dbReference>
<feature type="transmembrane region" description="Helical" evidence="9">
    <location>
        <begin position="47"/>
        <end position="67"/>
    </location>
</feature>
<evidence type="ECO:0000256" key="3">
    <source>
        <dbReference type="ARBA" id="ARBA00022475"/>
    </source>
</evidence>
<dbReference type="InterPro" id="IPR007272">
    <property type="entry name" value="Sulf_transp_TsuA/YedE"/>
</dbReference>
<reference evidence="11" key="1">
    <citation type="submission" date="2018-05" db="EMBL/GenBank/DDBJ databases">
        <title>Ignatzschineria dubaiensis sp. nov., isolated from necrotic foot tissues of dromedaries (Camelus dromedarius) and associated maggots in Dubai, United Arab Emirates.</title>
        <authorList>
            <person name="Tsang C.C."/>
            <person name="Tang J.Y.M."/>
            <person name="Fong J.Y.H."/>
            <person name="Kinne J."/>
            <person name="Lee H.H."/>
            <person name="Joseph M."/>
            <person name="Jose S."/>
            <person name="Schuster R.K."/>
            <person name="Tang Y."/>
            <person name="Sivakumar S."/>
            <person name="Chen J.H.K."/>
            <person name="Teng J.L.L."/>
            <person name="Lau S.K.P."/>
            <person name="Wernery U."/>
            <person name="Woo P.C.Y."/>
        </authorList>
    </citation>
    <scope>NUCLEOTIDE SEQUENCE [LARGE SCALE GENOMIC DNA]</scope>
    <source>
        <strain evidence="11">KCTC 22644</strain>
    </source>
</reference>
<evidence type="ECO:0000313" key="10">
    <source>
        <dbReference type="EMBL" id="PWD81531.1"/>
    </source>
</evidence>
<accession>A0A2U2AFU6</accession>
<dbReference type="Proteomes" id="UP000245020">
    <property type="component" value="Unassembled WGS sequence"/>
</dbReference>
<name>A0A2U2AFU6_9GAMM</name>
<evidence type="ECO:0000256" key="4">
    <source>
        <dbReference type="ARBA" id="ARBA00022519"/>
    </source>
</evidence>
<dbReference type="EMBL" id="QEWQ01000002">
    <property type="protein sequence ID" value="PWD81531.1"/>
    <property type="molecule type" value="Genomic_DNA"/>
</dbReference>
<feature type="transmembrane region" description="Helical" evidence="9">
    <location>
        <begin position="79"/>
        <end position="99"/>
    </location>
</feature>
<dbReference type="OrthoDB" id="9814020at2"/>
<evidence type="ECO:0008006" key="12">
    <source>
        <dbReference type="Google" id="ProtNLM"/>
    </source>
</evidence>
<evidence type="ECO:0000256" key="2">
    <source>
        <dbReference type="ARBA" id="ARBA00022448"/>
    </source>
</evidence>
<evidence type="ECO:0000256" key="6">
    <source>
        <dbReference type="ARBA" id="ARBA00022989"/>
    </source>
</evidence>
<keyword evidence="5 9" id="KW-0812">Transmembrane</keyword>
<sequence>MSLFSLPALIGGLFIGLAAALFLLGLGRIMGVSGIATNLLSRQGITGWRVLFMIGLLLSPSIYYLIFGALPDVEVTTSLPLLIGGGLLVGVGSAMGSGCTSGHSVCGIARLAPGSLVITVIFMVAGGVSVFVLKHLMGG</sequence>
<gene>
    <name evidence="10" type="ORF">DC083_03565</name>
</gene>
<evidence type="ECO:0000256" key="8">
    <source>
        <dbReference type="ARBA" id="ARBA00035655"/>
    </source>
</evidence>
<dbReference type="RefSeq" id="WP_109188889.1">
    <property type="nucleotide sequence ID" value="NZ_BMYA01000005.1"/>
</dbReference>
<keyword evidence="4" id="KW-0997">Cell inner membrane</keyword>
<keyword evidence="2" id="KW-0813">Transport</keyword>
<keyword evidence="11" id="KW-1185">Reference proteome</keyword>
<comment type="similarity">
    <text evidence="8">Belongs to the TsuA/YedE (TC 9.B.102) family.</text>
</comment>